<dbReference type="EMBL" id="QDDL01000001">
    <property type="protein sequence ID" value="PVZ71833.1"/>
    <property type="molecule type" value="Genomic_DNA"/>
</dbReference>
<dbReference type="Proteomes" id="UP000244906">
    <property type="component" value="Unassembled WGS sequence"/>
</dbReference>
<proteinExistence type="predicted"/>
<comment type="caution">
    <text evidence="1">The sequence shown here is derived from an EMBL/GenBank/DDBJ whole genome shotgun (WGS) entry which is preliminary data.</text>
</comment>
<dbReference type="AlphaFoldDB" id="A0A2V1H043"/>
<name>A0A2V1H043_9GAMM</name>
<protein>
    <submittedName>
        <fullName evidence="1">Uncharacterized protein</fullName>
    </submittedName>
</protein>
<evidence type="ECO:0000313" key="2">
    <source>
        <dbReference type="Proteomes" id="UP000244906"/>
    </source>
</evidence>
<keyword evidence="2" id="KW-1185">Reference proteome</keyword>
<gene>
    <name evidence="1" type="ORF">DC094_02060</name>
</gene>
<evidence type="ECO:0000313" key="1">
    <source>
        <dbReference type="EMBL" id="PVZ71833.1"/>
    </source>
</evidence>
<organism evidence="1 2">
    <name type="scientific">Pelagibaculum spongiae</name>
    <dbReference type="NCBI Taxonomy" id="2080658"/>
    <lineage>
        <taxon>Bacteria</taxon>
        <taxon>Pseudomonadati</taxon>
        <taxon>Pseudomonadota</taxon>
        <taxon>Gammaproteobacteria</taxon>
        <taxon>Oceanospirillales</taxon>
        <taxon>Pelagibaculum</taxon>
    </lineage>
</organism>
<reference evidence="1 2" key="1">
    <citation type="submission" date="2018-04" db="EMBL/GenBank/DDBJ databases">
        <title>Thalassorhabdus spongiae gen. nov., sp. nov., isolated from a marine sponge in South-West Iceland.</title>
        <authorList>
            <person name="Knobloch S."/>
            <person name="Daussin A."/>
            <person name="Johannsson R."/>
            <person name="Marteinsson V.T."/>
        </authorList>
    </citation>
    <scope>NUCLEOTIDE SEQUENCE [LARGE SCALE GENOMIC DNA]</scope>
    <source>
        <strain evidence="1 2">Hp12</strain>
    </source>
</reference>
<sequence>MAEEARIELAIAEAANNGFEDRGDHQISSASEYAFYNSLKNDLNIALNQPCKFLCFLFLISKTQKVLPLSALVIRFFI</sequence>
<accession>A0A2V1H043</accession>